<sequence length="107" mass="11843">MDRFVPFYQPVVDGRTGKIQGVEVLARWKHESSGFISPATFIPVAEKSGLIIPLTKALMGQVVDQMNKIADKLPGGFHIGINFSAAHVCAPSFMDDCLHFRESLRQK</sequence>
<reference evidence="2 3" key="1">
    <citation type="submission" date="2019-03" db="EMBL/GenBank/DDBJ databases">
        <authorList>
            <consortium name="Pathogen Informatics"/>
        </authorList>
    </citation>
    <scope>NUCLEOTIDE SEQUENCE [LARGE SCALE GENOMIC DNA]</scope>
    <source>
        <strain evidence="2 3">NCTC12993</strain>
    </source>
</reference>
<dbReference type="InterPro" id="IPR035919">
    <property type="entry name" value="EAL_sf"/>
</dbReference>
<keyword evidence="3" id="KW-1185">Reference proteome</keyword>
<dbReference type="GO" id="GO:0071111">
    <property type="term" value="F:cyclic-guanylate-specific phosphodiesterase activity"/>
    <property type="evidence" value="ECO:0007669"/>
    <property type="project" value="InterPro"/>
</dbReference>
<evidence type="ECO:0000259" key="1">
    <source>
        <dbReference type="PROSITE" id="PS50883"/>
    </source>
</evidence>
<dbReference type="InterPro" id="IPR001633">
    <property type="entry name" value="EAL_dom"/>
</dbReference>
<dbReference type="PROSITE" id="PS50883">
    <property type="entry name" value="EAL"/>
    <property type="match status" value="1"/>
</dbReference>
<dbReference type="Proteomes" id="UP000401081">
    <property type="component" value="Unassembled WGS sequence"/>
</dbReference>
<accession>A0A485A711</accession>
<organism evidence="2 3">
    <name type="scientific">Kluyvera cryocrescens</name>
    <name type="common">Kluyvera citrophila</name>
    <dbReference type="NCBI Taxonomy" id="580"/>
    <lineage>
        <taxon>Bacteria</taxon>
        <taxon>Pseudomonadati</taxon>
        <taxon>Pseudomonadota</taxon>
        <taxon>Gammaproteobacteria</taxon>
        <taxon>Enterobacterales</taxon>
        <taxon>Enterobacteriaceae</taxon>
        <taxon>Kluyvera</taxon>
    </lineage>
</organism>
<dbReference type="CDD" id="cd01948">
    <property type="entry name" value="EAL"/>
    <property type="match status" value="1"/>
</dbReference>
<dbReference type="AlphaFoldDB" id="A0A485A711"/>
<name>A0A485A711_KLUCR</name>
<dbReference type="Gene3D" id="3.20.20.450">
    <property type="entry name" value="EAL domain"/>
    <property type="match status" value="1"/>
</dbReference>
<feature type="domain" description="EAL" evidence="1">
    <location>
        <begin position="1"/>
        <end position="107"/>
    </location>
</feature>
<dbReference type="PANTHER" id="PTHR33121">
    <property type="entry name" value="CYCLIC DI-GMP PHOSPHODIESTERASE PDEF"/>
    <property type="match status" value="1"/>
</dbReference>
<evidence type="ECO:0000313" key="3">
    <source>
        <dbReference type="Proteomes" id="UP000401081"/>
    </source>
</evidence>
<evidence type="ECO:0000313" key="2">
    <source>
        <dbReference type="EMBL" id="VFS57217.1"/>
    </source>
</evidence>
<dbReference type="Pfam" id="PF00563">
    <property type="entry name" value="EAL"/>
    <property type="match status" value="1"/>
</dbReference>
<proteinExistence type="predicted"/>
<dbReference type="EMBL" id="CAADJD010000008">
    <property type="protein sequence ID" value="VFS57217.1"/>
    <property type="molecule type" value="Genomic_DNA"/>
</dbReference>
<protein>
    <submittedName>
        <fullName evidence="2">Phage resistance protein</fullName>
    </submittedName>
</protein>
<dbReference type="InterPro" id="IPR050706">
    <property type="entry name" value="Cyclic-di-GMP_PDE-like"/>
</dbReference>
<gene>
    <name evidence="2" type="primary">ycgG_2</name>
    <name evidence="2" type="ORF">NCTC12993_00671</name>
</gene>
<dbReference type="SUPFAM" id="SSF141868">
    <property type="entry name" value="EAL domain-like"/>
    <property type="match status" value="1"/>
</dbReference>
<dbReference type="SMART" id="SM00052">
    <property type="entry name" value="EAL"/>
    <property type="match status" value="1"/>
</dbReference>
<dbReference type="PANTHER" id="PTHR33121:SF81">
    <property type="entry name" value="CYCLIC DI-GMP PHOSPHODIESTERASE PDEB-RELATED"/>
    <property type="match status" value="1"/>
</dbReference>